<keyword evidence="6 9" id="KW-0378">Hydrolase</keyword>
<dbReference type="InParanoid" id="A0A0L0HA62"/>
<dbReference type="GO" id="GO:0004843">
    <property type="term" value="F:cysteine-type deubiquitinase activity"/>
    <property type="evidence" value="ECO:0007669"/>
    <property type="project" value="UniProtKB-UniRule"/>
</dbReference>
<dbReference type="Pfam" id="PF24560">
    <property type="entry name" value="zf-C2H2_OTU1_C"/>
    <property type="match status" value="1"/>
</dbReference>
<evidence type="ECO:0000256" key="7">
    <source>
        <dbReference type="ARBA" id="ARBA00022807"/>
    </source>
</evidence>
<dbReference type="OMA" id="TRCILVY"/>
<evidence type="ECO:0000256" key="8">
    <source>
        <dbReference type="ARBA" id="ARBA00022833"/>
    </source>
</evidence>
<dbReference type="InterPro" id="IPR038765">
    <property type="entry name" value="Papain-like_cys_pep_sf"/>
</dbReference>
<evidence type="ECO:0000256" key="6">
    <source>
        <dbReference type="ARBA" id="ARBA00022801"/>
    </source>
</evidence>
<dbReference type="InterPro" id="IPR003323">
    <property type="entry name" value="OTU_dom"/>
</dbReference>
<comment type="function">
    <text evidence="9">Hydrolase that can remove conjugated ubiquitin from proteins and may therefore play an important regulatory role at the level of protein turnover by preventing degradation.</text>
</comment>
<dbReference type="GO" id="GO:0016579">
    <property type="term" value="P:protein deubiquitination"/>
    <property type="evidence" value="ECO:0007669"/>
    <property type="project" value="TreeGrafter"/>
</dbReference>
<dbReference type="InterPro" id="IPR029071">
    <property type="entry name" value="Ubiquitin-like_domsf"/>
</dbReference>
<dbReference type="SUPFAM" id="SSF54236">
    <property type="entry name" value="Ubiquitin-like"/>
    <property type="match status" value="1"/>
</dbReference>
<dbReference type="GO" id="GO:0008270">
    <property type="term" value="F:zinc ion binding"/>
    <property type="evidence" value="ECO:0007669"/>
    <property type="project" value="UniProtKB-KW"/>
</dbReference>
<dbReference type="RefSeq" id="XP_016606485.1">
    <property type="nucleotide sequence ID" value="XM_016754354.1"/>
</dbReference>
<evidence type="ECO:0000256" key="9">
    <source>
        <dbReference type="RuleBase" id="RU367104"/>
    </source>
</evidence>
<dbReference type="FunFam" id="3.10.20.90:FF:000096">
    <property type="entry name" value="Ubiquitin thioesterase OTU1"/>
    <property type="match status" value="1"/>
</dbReference>
<keyword evidence="4" id="KW-0863">Zinc-finger</keyword>
<evidence type="ECO:0000313" key="13">
    <source>
        <dbReference type="EMBL" id="KNC98445.1"/>
    </source>
</evidence>
<keyword evidence="14" id="KW-1185">Reference proteome</keyword>
<gene>
    <name evidence="13" type="ORF">SPPG_06149</name>
</gene>
<keyword evidence="2" id="KW-0645">Protease</keyword>
<protein>
    <recommendedName>
        <fullName evidence="9">Ubiquitin thioesterase OTU</fullName>
        <ecNumber evidence="9">3.4.19.12</ecNumber>
    </recommendedName>
</protein>
<dbReference type="GeneID" id="27689478"/>
<dbReference type="eggNOG" id="KOG3288">
    <property type="taxonomic scope" value="Eukaryota"/>
</dbReference>
<dbReference type="PROSITE" id="PS50802">
    <property type="entry name" value="OTU"/>
    <property type="match status" value="1"/>
</dbReference>
<dbReference type="STRING" id="645134.A0A0L0HA62"/>
<dbReference type="InterPro" id="IPR000626">
    <property type="entry name" value="Ubiquitin-like_dom"/>
</dbReference>
<keyword evidence="3" id="KW-0479">Metal-binding</keyword>
<evidence type="ECO:0000259" key="11">
    <source>
        <dbReference type="PROSITE" id="PS50053"/>
    </source>
</evidence>
<keyword evidence="7 9" id="KW-0788">Thiol protease</keyword>
<evidence type="ECO:0000256" key="10">
    <source>
        <dbReference type="SAM" id="MobiDB-lite"/>
    </source>
</evidence>
<evidence type="ECO:0000256" key="4">
    <source>
        <dbReference type="ARBA" id="ARBA00022771"/>
    </source>
</evidence>
<dbReference type="GO" id="GO:0005829">
    <property type="term" value="C:cytosol"/>
    <property type="evidence" value="ECO:0007669"/>
    <property type="project" value="TreeGrafter"/>
</dbReference>
<feature type="domain" description="Ubiquitin-like" evidence="11">
    <location>
        <begin position="1"/>
        <end position="76"/>
    </location>
</feature>
<evidence type="ECO:0000256" key="2">
    <source>
        <dbReference type="ARBA" id="ARBA00022670"/>
    </source>
</evidence>
<reference evidence="13 14" key="1">
    <citation type="submission" date="2009-08" db="EMBL/GenBank/DDBJ databases">
        <title>The Genome Sequence of Spizellomyces punctatus strain DAOM BR117.</title>
        <authorList>
            <consortium name="The Broad Institute Genome Sequencing Platform"/>
            <person name="Russ C."/>
            <person name="Cuomo C."/>
            <person name="Shea T."/>
            <person name="Young S.K."/>
            <person name="Zeng Q."/>
            <person name="Koehrsen M."/>
            <person name="Haas B."/>
            <person name="Borodovsky M."/>
            <person name="Guigo R."/>
            <person name="Alvarado L."/>
            <person name="Berlin A."/>
            <person name="Bochicchio J."/>
            <person name="Borenstein D."/>
            <person name="Chapman S."/>
            <person name="Chen Z."/>
            <person name="Engels R."/>
            <person name="Freedman E."/>
            <person name="Gellesch M."/>
            <person name="Goldberg J."/>
            <person name="Griggs A."/>
            <person name="Gujja S."/>
            <person name="Heiman D."/>
            <person name="Hepburn T."/>
            <person name="Howarth C."/>
            <person name="Jen D."/>
            <person name="Larson L."/>
            <person name="Lewis B."/>
            <person name="Mehta T."/>
            <person name="Park D."/>
            <person name="Pearson M."/>
            <person name="Roberts A."/>
            <person name="Saif S."/>
            <person name="Shenoy N."/>
            <person name="Sisk P."/>
            <person name="Stolte C."/>
            <person name="Sykes S."/>
            <person name="Thomson T."/>
            <person name="Walk T."/>
            <person name="White J."/>
            <person name="Yandava C."/>
            <person name="Burger G."/>
            <person name="Gray M.W."/>
            <person name="Holland P.W.H."/>
            <person name="King N."/>
            <person name="Lang F.B.F."/>
            <person name="Roger A.J."/>
            <person name="Ruiz-Trillo I."/>
            <person name="Lander E."/>
            <person name="Nusbaum C."/>
        </authorList>
    </citation>
    <scope>NUCLEOTIDE SEQUENCE [LARGE SCALE GENOMIC DNA]</scope>
    <source>
        <strain evidence="13 14">DAOM BR117</strain>
    </source>
</reference>
<evidence type="ECO:0000256" key="5">
    <source>
        <dbReference type="ARBA" id="ARBA00022786"/>
    </source>
</evidence>
<sequence length="321" mass="35168">MRLRCRTPKGQQVVGGALGSQSTLLELKREIEKVSGIPAAVQQLRFGFPPRPLPFTTPDSATLESCEIRDGEQLTVEQAAVSEQPVAGVTSDRKTGSDAGTGTPGLRTLPNGEGVPLEDGFLVVREMKDDNSCLFRSIGYVLERSPEAANKLRKIVADTIVNDPINYNEAILGRNPLAYREWILQPNSWGGAIELAIFSDHFQVEIDSIDVATLRIDRFGEGKYTRRVLILFSGIHYDAVALSPGKDVSEDFDQTAFEGGNVEKILTAGVELARIWNEKRKFTDLANFTLKCGICKKGLKGQKEAQAHALETGHASFTEYS</sequence>
<dbReference type="CDD" id="cd17059">
    <property type="entry name" value="Ubl_OTU1"/>
    <property type="match status" value="1"/>
</dbReference>
<dbReference type="AlphaFoldDB" id="A0A0L0HA62"/>
<dbReference type="EC" id="3.4.19.12" evidence="9"/>
<name>A0A0L0HA62_SPIPD</name>
<comment type="subcellular location">
    <subcellularLocation>
        <location evidence="9">Cytoplasm</location>
    </subcellularLocation>
</comment>
<organism evidence="13 14">
    <name type="scientific">Spizellomyces punctatus (strain DAOM BR117)</name>
    <dbReference type="NCBI Taxonomy" id="645134"/>
    <lineage>
        <taxon>Eukaryota</taxon>
        <taxon>Fungi</taxon>
        <taxon>Fungi incertae sedis</taxon>
        <taxon>Chytridiomycota</taxon>
        <taxon>Chytridiomycota incertae sedis</taxon>
        <taxon>Chytridiomycetes</taxon>
        <taxon>Spizellomycetales</taxon>
        <taxon>Spizellomycetaceae</taxon>
        <taxon>Spizellomyces</taxon>
    </lineage>
</organism>
<dbReference type="EMBL" id="KQ257460">
    <property type="protein sequence ID" value="KNC98445.1"/>
    <property type="molecule type" value="Genomic_DNA"/>
</dbReference>
<dbReference type="VEuPathDB" id="FungiDB:SPPG_06149"/>
<keyword evidence="5 9" id="KW-0833">Ubl conjugation pathway</keyword>
<keyword evidence="8" id="KW-0862">Zinc</keyword>
<dbReference type="PROSITE" id="PS50053">
    <property type="entry name" value="UBIQUITIN_2"/>
    <property type="match status" value="1"/>
</dbReference>
<evidence type="ECO:0000256" key="3">
    <source>
        <dbReference type="ARBA" id="ARBA00022723"/>
    </source>
</evidence>
<dbReference type="GO" id="GO:0036503">
    <property type="term" value="P:ERAD pathway"/>
    <property type="evidence" value="ECO:0007669"/>
    <property type="project" value="TreeGrafter"/>
</dbReference>
<proteinExistence type="predicted"/>
<dbReference type="GO" id="GO:0030968">
    <property type="term" value="P:endoplasmic reticulum unfolded protein response"/>
    <property type="evidence" value="ECO:0007669"/>
    <property type="project" value="TreeGrafter"/>
</dbReference>
<dbReference type="InterPro" id="IPR048857">
    <property type="entry name" value="OTU1_Ubl"/>
</dbReference>
<evidence type="ECO:0000256" key="1">
    <source>
        <dbReference type="ARBA" id="ARBA00000707"/>
    </source>
</evidence>
<feature type="region of interest" description="Disordered" evidence="10">
    <location>
        <begin position="82"/>
        <end position="111"/>
    </location>
</feature>
<keyword evidence="9" id="KW-0963">Cytoplasm</keyword>
<evidence type="ECO:0000313" key="14">
    <source>
        <dbReference type="Proteomes" id="UP000053201"/>
    </source>
</evidence>
<dbReference type="Pfam" id="PF21403">
    <property type="entry name" value="OTU1_UBXL"/>
    <property type="match status" value="1"/>
</dbReference>
<dbReference type="Proteomes" id="UP000053201">
    <property type="component" value="Unassembled WGS sequence"/>
</dbReference>
<dbReference type="FunCoup" id="A0A0L0HA62">
    <property type="interactions" value="221"/>
</dbReference>
<dbReference type="GO" id="GO:0005634">
    <property type="term" value="C:nucleus"/>
    <property type="evidence" value="ECO:0007669"/>
    <property type="project" value="TreeGrafter"/>
</dbReference>
<dbReference type="Gene3D" id="3.10.20.90">
    <property type="entry name" value="Phosphatidylinositol 3-kinase Catalytic Subunit, Chain A, domain 1"/>
    <property type="match status" value="1"/>
</dbReference>
<dbReference type="PANTHER" id="PTHR13312:SF0">
    <property type="entry name" value="UBIQUITIN THIOESTERASE OTU1"/>
    <property type="match status" value="1"/>
</dbReference>
<dbReference type="InterPro" id="IPR057766">
    <property type="entry name" value="Znf-C2H2_OTU1-like_C"/>
</dbReference>
<accession>A0A0L0HA62</accession>
<comment type="catalytic activity">
    <reaction evidence="1 9">
        <text>Thiol-dependent hydrolysis of ester, thioester, amide, peptide and isopeptide bonds formed by the C-terminal Gly of ubiquitin (a 76-residue protein attached to proteins as an intracellular targeting signal).</text>
        <dbReference type="EC" id="3.4.19.12"/>
    </reaction>
</comment>
<dbReference type="OrthoDB" id="65596at2759"/>
<feature type="domain" description="OTU" evidence="12">
    <location>
        <begin position="122"/>
        <end position="243"/>
    </location>
</feature>
<dbReference type="PANTHER" id="PTHR13312">
    <property type="entry name" value="HIV-INDUCED PROTEIN-7-LIKE PROTEASE"/>
    <property type="match status" value="1"/>
</dbReference>
<dbReference type="CDD" id="cd22745">
    <property type="entry name" value="OTU_OTU1"/>
    <property type="match status" value="1"/>
</dbReference>
<dbReference type="SUPFAM" id="SSF54001">
    <property type="entry name" value="Cysteine proteinases"/>
    <property type="match status" value="1"/>
</dbReference>
<dbReference type="Gene3D" id="3.90.70.80">
    <property type="match status" value="1"/>
</dbReference>
<evidence type="ECO:0000259" key="12">
    <source>
        <dbReference type="PROSITE" id="PS50802"/>
    </source>
</evidence>